<reference evidence="5 6" key="1">
    <citation type="journal article" date="2012" name="Eukaryot. Cell">
        <title>Draft genome sequence of Wickerhamomyces ciferrii NRRL Y-1031 F-60-10.</title>
        <authorList>
            <person name="Schneider J."/>
            <person name="Andrea H."/>
            <person name="Blom J."/>
            <person name="Jaenicke S."/>
            <person name="Ruckert C."/>
            <person name="Schorsch C."/>
            <person name="Szczepanowski R."/>
            <person name="Farwick M."/>
            <person name="Goesmann A."/>
            <person name="Puhler A."/>
            <person name="Schaffer S."/>
            <person name="Tauch A."/>
            <person name="Kohler T."/>
            <person name="Brinkrolf K."/>
        </authorList>
    </citation>
    <scope>NUCLEOTIDE SEQUENCE [LARGE SCALE GENOMIC DNA]</scope>
    <source>
        <strain evidence="6">ATCC 14091 / BCRC 22168 / CBS 111 / JCM 3599 / NBRC 0793 / NRRL Y-1031 F-60-10</strain>
    </source>
</reference>
<keyword evidence="6" id="KW-1185">Reference proteome</keyword>
<dbReference type="FunFam" id="3.40.50.720:FF:000261">
    <property type="entry name" value="NADPH-dependent 1-acyldihydroxyacetone phosphate reductase"/>
    <property type="match status" value="1"/>
</dbReference>
<keyword evidence="3 5" id="KW-0560">Oxidoreductase</keyword>
<dbReference type="GO" id="GO:0019433">
    <property type="term" value="P:triglyceride catabolic process"/>
    <property type="evidence" value="ECO:0007669"/>
    <property type="project" value="TreeGrafter"/>
</dbReference>
<dbReference type="InParanoid" id="K0KAN2"/>
<dbReference type="Gene3D" id="3.40.50.720">
    <property type="entry name" value="NAD(P)-binding Rossmann-like Domain"/>
    <property type="match status" value="1"/>
</dbReference>
<dbReference type="CDD" id="cd05374">
    <property type="entry name" value="17beta-HSD-like_SDR_c"/>
    <property type="match status" value="1"/>
</dbReference>
<evidence type="ECO:0000256" key="1">
    <source>
        <dbReference type="ARBA" id="ARBA00006484"/>
    </source>
</evidence>
<dbReference type="GO" id="GO:0000140">
    <property type="term" value="F:acylglycerone-phosphate reductase (NADP+) activity"/>
    <property type="evidence" value="ECO:0007669"/>
    <property type="project" value="TreeGrafter"/>
</dbReference>
<keyword evidence="2" id="KW-0521">NADP</keyword>
<protein>
    <submittedName>
        <fullName evidence="5">3-oxoacyl-[acyl-carrier-protein] reductase</fullName>
        <ecNumber evidence="5">1.1.1.100</ecNumber>
    </submittedName>
</protein>
<dbReference type="FunCoup" id="K0KAN2">
    <property type="interactions" value="283"/>
</dbReference>
<evidence type="ECO:0000256" key="2">
    <source>
        <dbReference type="ARBA" id="ARBA00022857"/>
    </source>
</evidence>
<accession>K0KAN2</accession>
<name>K0KAN2_WICCF</name>
<evidence type="ECO:0000313" key="6">
    <source>
        <dbReference type="Proteomes" id="UP000009328"/>
    </source>
</evidence>
<dbReference type="HOGENOM" id="CLU_010194_2_9_1"/>
<dbReference type="PRINTS" id="PR00080">
    <property type="entry name" value="SDRFAMILY"/>
</dbReference>
<evidence type="ECO:0000256" key="3">
    <source>
        <dbReference type="ARBA" id="ARBA00023002"/>
    </source>
</evidence>
<evidence type="ECO:0000256" key="4">
    <source>
        <dbReference type="RuleBase" id="RU000363"/>
    </source>
</evidence>
<dbReference type="STRING" id="1206466.K0KAN2"/>
<dbReference type="eggNOG" id="KOG1209">
    <property type="taxonomic scope" value="Eukaryota"/>
</dbReference>
<proteinExistence type="inferred from homology"/>
<dbReference type="Proteomes" id="UP000009328">
    <property type="component" value="Unassembled WGS sequence"/>
</dbReference>
<dbReference type="PROSITE" id="PS00061">
    <property type="entry name" value="ADH_SHORT"/>
    <property type="match status" value="1"/>
</dbReference>
<dbReference type="GO" id="GO:0005811">
    <property type="term" value="C:lipid droplet"/>
    <property type="evidence" value="ECO:0007669"/>
    <property type="project" value="TreeGrafter"/>
</dbReference>
<comment type="caution">
    <text evidence="5">The sequence shown here is derived from an EMBL/GenBank/DDBJ whole genome shotgun (WGS) entry which is preliminary data.</text>
</comment>
<dbReference type="GO" id="GO:0004316">
    <property type="term" value="F:3-oxoacyl-[acyl-carrier-protein] reductase (NADPH) activity"/>
    <property type="evidence" value="ECO:0007669"/>
    <property type="project" value="UniProtKB-EC"/>
</dbReference>
<dbReference type="PRINTS" id="PR00081">
    <property type="entry name" value="GDHRDH"/>
</dbReference>
<dbReference type="GO" id="GO:0005783">
    <property type="term" value="C:endoplasmic reticulum"/>
    <property type="evidence" value="ECO:0007669"/>
    <property type="project" value="TreeGrafter"/>
</dbReference>
<organism evidence="5 6">
    <name type="scientific">Wickerhamomyces ciferrii (strain ATCC 14091 / BCRC 22168 / CBS 111 / JCM 3599 / NBRC 0793 / NRRL Y-1031 F-60-10)</name>
    <name type="common">Yeast</name>
    <name type="synonym">Pichia ciferrii</name>
    <dbReference type="NCBI Taxonomy" id="1206466"/>
    <lineage>
        <taxon>Eukaryota</taxon>
        <taxon>Fungi</taxon>
        <taxon>Dikarya</taxon>
        <taxon>Ascomycota</taxon>
        <taxon>Saccharomycotina</taxon>
        <taxon>Saccharomycetes</taxon>
        <taxon>Phaffomycetales</taxon>
        <taxon>Wickerhamomycetaceae</taxon>
        <taxon>Wickerhamomyces</taxon>
    </lineage>
</organism>
<gene>
    <name evidence="5" type="ORF">BN7_1584</name>
</gene>
<dbReference type="AlphaFoldDB" id="K0KAN2"/>
<dbReference type="EMBL" id="CAIF01000034">
    <property type="protein sequence ID" value="CCH42045.1"/>
    <property type="molecule type" value="Genomic_DNA"/>
</dbReference>
<dbReference type="EC" id="1.1.1.100" evidence="5"/>
<dbReference type="InterPro" id="IPR020904">
    <property type="entry name" value="Sc_DH/Rdtase_CS"/>
</dbReference>
<dbReference type="SUPFAM" id="SSF51735">
    <property type="entry name" value="NAD(P)-binding Rossmann-fold domains"/>
    <property type="match status" value="1"/>
</dbReference>
<comment type="similarity">
    <text evidence="1 4">Belongs to the short-chain dehydrogenases/reductases (SDR) family.</text>
</comment>
<dbReference type="Pfam" id="PF00106">
    <property type="entry name" value="adh_short"/>
    <property type="match status" value="1"/>
</dbReference>
<dbReference type="InterPro" id="IPR036291">
    <property type="entry name" value="NAD(P)-bd_dom_sf"/>
</dbReference>
<dbReference type="PANTHER" id="PTHR44169">
    <property type="entry name" value="NADPH-DEPENDENT 1-ACYLDIHYDROXYACETONE PHOSPHATE REDUCTASE"/>
    <property type="match status" value="1"/>
</dbReference>
<dbReference type="GO" id="GO:0004806">
    <property type="term" value="F:triacylglycerol lipase activity"/>
    <property type="evidence" value="ECO:0007669"/>
    <property type="project" value="TreeGrafter"/>
</dbReference>
<sequence length="294" mass="32792">MSETRQPTALITGASSGIGFQVSKQLSQKGYKVYAGARRLEPMEPLKKYGVIPIKLDVSSIDSVLDVKKFLIEELKDGKLDILYNNAGQSCTFPGIDVTDAQVEQVFQVNVFGGIRLTRELISLIIKAHGTILFTGSLAGIAPFPFGSVYSATKAAIHQYARALHLELKPFDVRVINVITGGVLTDIADKRALPQTSLYNIPEGQHTFSERQEMAKRNQPMSAEKYSSQVINDIISGRDTIDVYRGSKVFLVSWLIRWFPGWAVELIFQHKFKLNALFKALRRKYSDGVDLHLD</sequence>
<evidence type="ECO:0000313" key="5">
    <source>
        <dbReference type="EMBL" id="CCH42045.1"/>
    </source>
</evidence>
<dbReference type="GO" id="GO:0006654">
    <property type="term" value="P:phosphatidic acid biosynthetic process"/>
    <property type="evidence" value="ECO:0007669"/>
    <property type="project" value="TreeGrafter"/>
</dbReference>
<dbReference type="InterPro" id="IPR002347">
    <property type="entry name" value="SDR_fam"/>
</dbReference>
<dbReference type="PANTHER" id="PTHR44169:SF6">
    <property type="entry name" value="NADPH-DEPENDENT 1-ACYLDIHYDROXYACETONE PHOSPHATE REDUCTASE"/>
    <property type="match status" value="1"/>
</dbReference>